<keyword evidence="2" id="KW-1185">Reference proteome</keyword>
<comment type="caution">
    <text evidence="1">The sequence shown here is derived from an EMBL/GenBank/DDBJ whole genome shotgun (WGS) entry which is preliminary data.</text>
</comment>
<reference evidence="1 2" key="1">
    <citation type="submission" date="2019-03" db="EMBL/GenBank/DDBJ databases">
        <title>Sapientia aquatica gen. nov., sp. nov., isolated from a crater lake.</title>
        <authorList>
            <person name="Felfoldi T."/>
            <person name="Szabo A."/>
            <person name="Toth E."/>
            <person name="Schumann P."/>
            <person name="Keki Z."/>
            <person name="Marialigeti K."/>
            <person name="Mathe I."/>
        </authorList>
    </citation>
    <scope>NUCLEOTIDE SEQUENCE [LARGE SCALE GENOMIC DNA]</scope>
    <source>
        <strain evidence="1 2">SA-152</strain>
    </source>
</reference>
<gene>
    <name evidence="1" type="ORF">E2I14_19040</name>
</gene>
<proteinExistence type="predicted"/>
<sequence>MTIIKHRVCVVNPRCLERMVAVFNILGTKGQRVLYRRFLSWMLVLAIQLVGADSACAQSINSTGFRHVDIDNGIADPCIISITQDKWGFIWFGNQTGLSRFDGFHSIVFKHKDGDSRSLASNWVKALYVDKSGVLWVGSRSGLQKFDNDTETFTTFSAAPEGPHDDARNNVEVIIGDGKDGLWIGTTGGLLHFNRLTGQFKRFKHLTNEPSSLSGNSVNALALDSNGNLWIGTDAGLDQLQPNQSQFLHHRLDNTSSENIIHSLLLTKNNQLWIGLSDGLKLLTLDANMEIKTLVLQTFLWVKSTLSRRFSQRRARWKAKICIRRCWGCKSHGRL</sequence>
<dbReference type="AlphaFoldDB" id="A0A4R5VLN0"/>
<dbReference type="Pfam" id="PF07494">
    <property type="entry name" value="Reg_prop"/>
    <property type="match status" value="2"/>
</dbReference>
<evidence type="ECO:0000313" key="1">
    <source>
        <dbReference type="EMBL" id="TDK58986.1"/>
    </source>
</evidence>
<feature type="non-terminal residue" evidence="1">
    <location>
        <position position="335"/>
    </location>
</feature>
<name>A0A4R5VLN0_9BURK</name>
<dbReference type="Proteomes" id="UP000294829">
    <property type="component" value="Unassembled WGS sequence"/>
</dbReference>
<organism evidence="1 2">
    <name type="scientific">Sapientia aquatica</name>
    <dbReference type="NCBI Taxonomy" id="1549640"/>
    <lineage>
        <taxon>Bacteria</taxon>
        <taxon>Pseudomonadati</taxon>
        <taxon>Pseudomonadota</taxon>
        <taxon>Betaproteobacteria</taxon>
        <taxon>Burkholderiales</taxon>
        <taxon>Oxalobacteraceae</taxon>
        <taxon>Sapientia</taxon>
    </lineage>
</organism>
<dbReference type="InterPro" id="IPR015943">
    <property type="entry name" value="WD40/YVTN_repeat-like_dom_sf"/>
</dbReference>
<dbReference type="Gene3D" id="2.130.10.10">
    <property type="entry name" value="YVTN repeat-like/Quinoprotein amine dehydrogenase"/>
    <property type="match status" value="2"/>
</dbReference>
<evidence type="ECO:0000313" key="2">
    <source>
        <dbReference type="Proteomes" id="UP000294829"/>
    </source>
</evidence>
<protein>
    <submittedName>
        <fullName evidence="1">Uncharacterized protein</fullName>
    </submittedName>
</protein>
<accession>A0A4R5VLN0</accession>
<dbReference type="EMBL" id="SMYL01000030">
    <property type="protein sequence ID" value="TDK58986.1"/>
    <property type="molecule type" value="Genomic_DNA"/>
</dbReference>
<dbReference type="InterPro" id="IPR011110">
    <property type="entry name" value="Reg_prop"/>
</dbReference>
<dbReference type="SUPFAM" id="SSF63829">
    <property type="entry name" value="Calcium-dependent phosphotriesterase"/>
    <property type="match status" value="1"/>
</dbReference>